<protein>
    <submittedName>
        <fullName evidence="1">Uncharacterized protein</fullName>
    </submittedName>
</protein>
<sequence length="118" mass="12327">MPPTPPVAAVSNTVKVFAEGYIKSISPSRFKGLLRNEHGSYLVAGIFGNSVPTFHSVRAVFSSTRADGLVGTKPIEGKIGPAYFKLMTGDGSSEISGPLDMPIDPTTTVCGAITFSHA</sequence>
<reference evidence="1" key="1">
    <citation type="submission" date="2020-11" db="EMBL/GenBank/DDBJ databases">
        <authorList>
            <consortium name="DOE Joint Genome Institute"/>
            <person name="Ahrendt S."/>
            <person name="Riley R."/>
            <person name="Andreopoulos W."/>
            <person name="Labutti K."/>
            <person name="Pangilinan J."/>
            <person name="Ruiz-Duenas F.J."/>
            <person name="Barrasa J.M."/>
            <person name="Sanchez-Garcia M."/>
            <person name="Camarero S."/>
            <person name="Miyauchi S."/>
            <person name="Serrano A."/>
            <person name="Linde D."/>
            <person name="Babiker R."/>
            <person name="Drula E."/>
            <person name="Ayuso-Fernandez I."/>
            <person name="Pacheco R."/>
            <person name="Padilla G."/>
            <person name="Ferreira P."/>
            <person name="Barriuso J."/>
            <person name="Kellner H."/>
            <person name="Castanera R."/>
            <person name="Alfaro M."/>
            <person name="Ramirez L."/>
            <person name="Pisabarro A.G."/>
            <person name="Kuo A."/>
            <person name="Tritt A."/>
            <person name="Lipzen A."/>
            <person name="He G."/>
            <person name="Yan M."/>
            <person name="Ng V."/>
            <person name="Cullen D."/>
            <person name="Martin F."/>
            <person name="Rosso M.-N."/>
            <person name="Henrissat B."/>
            <person name="Hibbett D."/>
            <person name="Martinez A.T."/>
            <person name="Grigoriev I.V."/>
        </authorList>
    </citation>
    <scope>NUCLEOTIDE SEQUENCE</scope>
    <source>
        <strain evidence="1">CBS 506.95</strain>
    </source>
</reference>
<organism evidence="1 2">
    <name type="scientific">Crepidotus variabilis</name>
    <dbReference type="NCBI Taxonomy" id="179855"/>
    <lineage>
        <taxon>Eukaryota</taxon>
        <taxon>Fungi</taxon>
        <taxon>Dikarya</taxon>
        <taxon>Basidiomycota</taxon>
        <taxon>Agaricomycotina</taxon>
        <taxon>Agaricomycetes</taxon>
        <taxon>Agaricomycetidae</taxon>
        <taxon>Agaricales</taxon>
        <taxon>Agaricineae</taxon>
        <taxon>Crepidotaceae</taxon>
        <taxon>Crepidotus</taxon>
    </lineage>
</organism>
<dbReference type="Proteomes" id="UP000807306">
    <property type="component" value="Unassembled WGS sequence"/>
</dbReference>
<name>A0A9P6JTT6_9AGAR</name>
<evidence type="ECO:0000313" key="1">
    <source>
        <dbReference type="EMBL" id="KAF9532756.1"/>
    </source>
</evidence>
<accession>A0A9P6JTT6</accession>
<evidence type="ECO:0000313" key="2">
    <source>
        <dbReference type="Proteomes" id="UP000807306"/>
    </source>
</evidence>
<keyword evidence="2" id="KW-1185">Reference proteome</keyword>
<dbReference type="AlphaFoldDB" id="A0A9P6JTT6"/>
<dbReference type="EMBL" id="MU157830">
    <property type="protein sequence ID" value="KAF9532756.1"/>
    <property type="molecule type" value="Genomic_DNA"/>
</dbReference>
<proteinExistence type="predicted"/>
<gene>
    <name evidence="1" type="ORF">CPB83DRAFT_846299</name>
</gene>
<dbReference type="OrthoDB" id="2984728at2759"/>
<comment type="caution">
    <text evidence="1">The sequence shown here is derived from an EMBL/GenBank/DDBJ whole genome shotgun (WGS) entry which is preliminary data.</text>
</comment>